<organism evidence="13 14">
    <name type="scientific">Human herpesvirus 7 (strain RK)</name>
    <name type="common">HHV-7</name>
    <name type="synonym">Human T lymphotropic virus</name>
    <dbReference type="NCBI Taxonomy" id="262398"/>
    <lineage>
        <taxon>Viruses</taxon>
        <taxon>Duplodnaviria</taxon>
        <taxon>Heunggongvirae</taxon>
        <taxon>Peploviricota</taxon>
        <taxon>Herviviricetes</taxon>
        <taxon>Herpesvirales</taxon>
        <taxon>Orthoherpesviridae</taxon>
        <taxon>Betaherpesvirinae</taxon>
        <taxon>Roseolovirus</taxon>
        <taxon>Roseolovirus humanbeta7</taxon>
        <taxon>Human betaherpesvirus 7</taxon>
    </lineage>
</organism>
<dbReference type="EMBL" id="AF037218">
    <property type="protein sequence ID" value="AAC40758.1"/>
    <property type="molecule type" value="Genomic_DNA"/>
</dbReference>
<evidence type="ECO:0000256" key="11">
    <source>
        <dbReference type="ARBA" id="ARBA00023200"/>
    </source>
</evidence>
<evidence type="ECO:0000256" key="6">
    <source>
        <dbReference type="ARBA" id="ARBA00019508"/>
    </source>
</evidence>
<dbReference type="Pfam" id="PF04533">
    <property type="entry name" value="Herpes_U44"/>
    <property type="match status" value="1"/>
</dbReference>
<dbReference type="KEGG" id="vg:3289502"/>
<evidence type="ECO:0000313" key="14">
    <source>
        <dbReference type="Proteomes" id="UP000098510"/>
    </source>
</evidence>
<evidence type="ECO:0000256" key="7">
    <source>
        <dbReference type="ARBA" id="ARBA00022553"/>
    </source>
</evidence>
<sequence length="203" mass="23527">MGNCFVKKISSDIFNSNYQMLYSELSEQEDLLDFLETKYTDFGILKTDILNYERDSETFKTLLQVLPIYKKTKLRYNLIERCLNNCPPHVKDALIIEIMKAKKILETLDVVFMKIMIGEFTICSDNVNQLLNKFSIDQTTLCDMEKINTLIDLDEENSKRLLTEIDPLLHQETGLYQALPNAVTDPPSEQRAATKKCYEGFTK</sequence>
<comment type="function">
    <text evidence="1">Plays several roles during the time course of infection, including egress of virus particles from the perinuclear space and secondary envelopment of cytoplasmic capsids that bud into specific trans-Golgi network (TGN)-derived membranes.</text>
</comment>
<keyword evidence="9" id="KW-0946">Virion</keyword>
<keyword evidence="11" id="KW-1035">Host cytoplasm</keyword>
<dbReference type="InterPro" id="IPR007619">
    <property type="entry name" value="Herpes_U44"/>
</dbReference>
<keyword evidence="14" id="KW-1185">Reference proteome</keyword>
<accession>Q77Y70</accession>
<evidence type="ECO:0000256" key="5">
    <source>
        <dbReference type="ARBA" id="ARBA00006551"/>
    </source>
</evidence>
<evidence type="ECO:0000256" key="1">
    <source>
        <dbReference type="ARBA" id="ARBA00001991"/>
    </source>
</evidence>
<proteinExistence type="inferred from homology"/>
<protein>
    <recommendedName>
        <fullName evidence="6">Tegument protein UL51 homolog</fullName>
    </recommendedName>
</protein>
<dbReference type="OrthoDB" id="14482at10239"/>
<dbReference type="GeneID" id="3289502"/>
<keyword evidence="10" id="KW-0564">Palmitate</keyword>
<keyword evidence="8" id="KW-1040">Host Golgi apparatus</keyword>
<dbReference type="RefSeq" id="YP_073784.1">
    <property type="nucleotide sequence ID" value="NC_001716.2"/>
</dbReference>
<evidence type="ECO:0000256" key="12">
    <source>
        <dbReference type="ARBA" id="ARBA00023288"/>
    </source>
</evidence>
<evidence type="ECO:0000256" key="8">
    <source>
        <dbReference type="ARBA" id="ARBA00022812"/>
    </source>
</evidence>
<keyword evidence="7" id="KW-0597">Phosphoprotein</keyword>
<organismHost>
    <name type="scientific">Homo sapiens</name>
    <name type="common">Human</name>
    <dbReference type="NCBI Taxonomy" id="9606"/>
</organismHost>
<comment type="subcellular location">
    <subcellularLocation>
        <location evidence="2">Host Golgi apparatus</location>
    </subcellularLocation>
    <subcellularLocation>
        <location evidence="3">Host cytoplasm</location>
    </subcellularLocation>
    <subcellularLocation>
        <location evidence="4">Virion</location>
    </subcellularLocation>
</comment>
<evidence type="ECO:0000313" key="13">
    <source>
        <dbReference type="EMBL" id="AAC40758.1"/>
    </source>
</evidence>
<dbReference type="GO" id="GO:0044423">
    <property type="term" value="C:virion component"/>
    <property type="evidence" value="ECO:0007669"/>
    <property type="project" value="UniProtKB-KW"/>
</dbReference>
<evidence type="ECO:0000256" key="2">
    <source>
        <dbReference type="ARBA" id="ARBA00004136"/>
    </source>
</evidence>
<dbReference type="GO" id="GO:0044177">
    <property type="term" value="C:host cell Golgi apparatus"/>
    <property type="evidence" value="ECO:0007669"/>
    <property type="project" value="UniProtKB-SubCell"/>
</dbReference>
<evidence type="ECO:0000256" key="10">
    <source>
        <dbReference type="ARBA" id="ARBA00023139"/>
    </source>
</evidence>
<evidence type="ECO:0000256" key="9">
    <source>
        <dbReference type="ARBA" id="ARBA00022844"/>
    </source>
</evidence>
<comment type="similarity">
    <text evidence="5">Belongs to the herpesviridae UL51 family.</text>
</comment>
<evidence type="ECO:0000256" key="4">
    <source>
        <dbReference type="ARBA" id="ARBA00004328"/>
    </source>
</evidence>
<gene>
    <name evidence="13" type="primary">U44</name>
</gene>
<evidence type="ECO:0000256" key="3">
    <source>
        <dbReference type="ARBA" id="ARBA00004192"/>
    </source>
</evidence>
<dbReference type="Proteomes" id="UP000098510">
    <property type="component" value="Segment"/>
</dbReference>
<name>Q77Y70_HHV7R</name>
<keyword evidence="12" id="KW-0449">Lipoprotein</keyword>
<reference evidence="13 14" key="1">
    <citation type="journal article" date="1998" name="Virology">
        <title>The DNA sequence of the RK strain of human herpesvirus 7.</title>
        <authorList>
            <person name="Megaw A.G."/>
            <person name="Rapaport D."/>
            <person name="Avidor B."/>
            <person name="Frenkel N."/>
            <person name="Davison A.J."/>
        </authorList>
    </citation>
    <scope>NUCLEOTIDE SEQUENCE [LARGE SCALE GENOMIC DNA]</scope>
    <source>
        <strain evidence="13 14">RK</strain>
    </source>
</reference>